<evidence type="ECO:0000259" key="11">
    <source>
        <dbReference type="Pfam" id="PF01699"/>
    </source>
</evidence>
<evidence type="ECO:0000256" key="6">
    <source>
        <dbReference type="ARBA" id="ARBA00023136"/>
    </source>
</evidence>
<protein>
    <recommendedName>
        <fullName evidence="11">Sodium/calcium exchanger membrane region domain-containing protein</fullName>
    </recommendedName>
</protein>
<evidence type="ECO:0000256" key="4">
    <source>
        <dbReference type="ARBA" id="ARBA00022989"/>
    </source>
</evidence>
<feature type="transmembrane region" description="Helical" evidence="9">
    <location>
        <begin position="110"/>
        <end position="127"/>
    </location>
</feature>
<evidence type="ECO:0000256" key="3">
    <source>
        <dbReference type="ARBA" id="ARBA00022692"/>
    </source>
</evidence>
<evidence type="ECO:0000256" key="2">
    <source>
        <dbReference type="ARBA" id="ARBA00022448"/>
    </source>
</evidence>
<comment type="similarity">
    <text evidence="8">Belongs to the Ca(2+):cation antiporter (CaCA) (TC 2.A.19) family. Cation/calcium exchanger (CCX) subfamily.</text>
</comment>
<evidence type="ECO:0000256" key="5">
    <source>
        <dbReference type="ARBA" id="ARBA00023053"/>
    </source>
</evidence>
<keyword evidence="7" id="KW-0406">Ion transport</keyword>
<keyword evidence="10" id="KW-0732">Signal</keyword>
<feature type="domain" description="Sodium/calcium exchanger membrane region" evidence="11">
    <location>
        <begin position="451"/>
        <end position="604"/>
    </location>
</feature>
<keyword evidence="2" id="KW-0813">Transport</keyword>
<evidence type="ECO:0000313" key="12">
    <source>
        <dbReference type="EMBL" id="CAK9857706.1"/>
    </source>
</evidence>
<evidence type="ECO:0000256" key="7">
    <source>
        <dbReference type="ARBA" id="ARBA00023201"/>
    </source>
</evidence>
<dbReference type="EMBL" id="OZ023702">
    <property type="protein sequence ID" value="CAK9857706.1"/>
    <property type="molecule type" value="Genomic_DNA"/>
</dbReference>
<evidence type="ECO:0000256" key="1">
    <source>
        <dbReference type="ARBA" id="ARBA00004141"/>
    </source>
</evidence>
<keyword evidence="3 9" id="KW-0812">Transmembrane</keyword>
<dbReference type="Proteomes" id="UP001497522">
    <property type="component" value="Chromosome 1"/>
</dbReference>
<feature type="transmembrane region" description="Helical" evidence="9">
    <location>
        <begin position="560"/>
        <end position="578"/>
    </location>
</feature>
<dbReference type="Gene3D" id="1.20.1420.30">
    <property type="entry name" value="NCX, central ion-binding region"/>
    <property type="match status" value="2"/>
</dbReference>
<dbReference type="InterPro" id="IPR044880">
    <property type="entry name" value="NCX_ion-bd_dom_sf"/>
</dbReference>
<proteinExistence type="inferred from homology"/>
<keyword evidence="7" id="KW-0739">Sodium transport</keyword>
<keyword evidence="6 9" id="KW-0472">Membrane</keyword>
<dbReference type="PANTHER" id="PTHR12266:SF0">
    <property type="entry name" value="MITOCHONDRIAL SODIUM_CALCIUM EXCHANGER PROTEIN"/>
    <property type="match status" value="1"/>
</dbReference>
<evidence type="ECO:0000313" key="13">
    <source>
        <dbReference type="Proteomes" id="UP001497522"/>
    </source>
</evidence>
<feature type="chain" id="PRO_5047318258" description="Sodium/calcium exchanger membrane region domain-containing protein" evidence="10">
    <location>
        <begin position="23"/>
        <end position="627"/>
    </location>
</feature>
<feature type="transmembrane region" description="Helical" evidence="9">
    <location>
        <begin position="416"/>
        <end position="434"/>
    </location>
</feature>
<accession>A0ABP1A5A4</accession>
<feature type="domain" description="Sodium/calcium exchanger membrane region" evidence="11">
    <location>
        <begin position="116"/>
        <end position="263"/>
    </location>
</feature>
<evidence type="ECO:0000256" key="9">
    <source>
        <dbReference type="SAM" id="Phobius"/>
    </source>
</evidence>
<name>A0ABP1A5A4_9BRYO</name>
<feature type="transmembrane region" description="Helical" evidence="9">
    <location>
        <begin position="486"/>
        <end position="507"/>
    </location>
</feature>
<feature type="transmembrane region" description="Helical" evidence="9">
    <location>
        <begin position="387"/>
        <end position="404"/>
    </location>
</feature>
<dbReference type="InterPro" id="IPR051359">
    <property type="entry name" value="CaCA_antiporter"/>
</dbReference>
<reference evidence="12 13" key="1">
    <citation type="submission" date="2024-03" db="EMBL/GenBank/DDBJ databases">
        <authorList>
            <consortium name="ELIXIR-Norway"/>
            <consortium name="Elixir Norway"/>
        </authorList>
    </citation>
    <scope>NUCLEOTIDE SEQUENCE [LARGE SCALE GENOMIC DNA]</scope>
</reference>
<feature type="signal peptide" evidence="10">
    <location>
        <begin position="1"/>
        <end position="22"/>
    </location>
</feature>
<feature type="transmembrane region" description="Helical" evidence="9">
    <location>
        <begin position="446"/>
        <end position="466"/>
    </location>
</feature>
<organism evidence="12 13">
    <name type="scientific">Sphagnum jensenii</name>
    <dbReference type="NCBI Taxonomy" id="128206"/>
    <lineage>
        <taxon>Eukaryota</taxon>
        <taxon>Viridiplantae</taxon>
        <taxon>Streptophyta</taxon>
        <taxon>Embryophyta</taxon>
        <taxon>Bryophyta</taxon>
        <taxon>Sphagnophytina</taxon>
        <taxon>Sphagnopsida</taxon>
        <taxon>Sphagnales</taxon>
        <taxon>Sphagnaceae</taxon>
        <taxon>Sphagnum</taxon>
    </lineage>
</organism>
<feature type="transmembrane region" description="Helical" evidence="9">
    <location>
        <begin position="250"/>
        <end position="269"/>
    </location>
</feature>
<feature type="transmembrane region" description="Helical" evidence="9">
    <location>
        <begin position="187"/>
        <end position="205"/>
    </location>
</feature>
<comment type="subcellular location">
    <subcellularLocation>
        <location evidence="1">Membrane</location>
        <topology evidence="1">Multi-pass membrane protein</topology>
    </subcellularLocation>
</comment>
<sequence length="627" mass="68585">MSVVSFKLLLNCLSCVVLLVTSWQLSPSREWKRNIRNYGGSTKALQMDQEAEEEMGISTSETSSECKNINSHVGFPDSCSYVRANQQCEPGTLIKYVEFFYCTCSRFPSLAYAIFLVWLAVLFYMLGNTAADYFCCTLEKLSKLLHLPPTVAGVTLLPLGNGAPDVFASIASFMGIGHGQVGLNSSLGGAMFVTSIVAGSVGFLVSSSQQGRSICLDLKCFLRDVGFFMVTLVSLCLILAVGKIHLWGAIAYLSIYIVYSFVVATGEYLRARTRKKLQLSYALEPLLASSFQDSDDEPGLAGMLDPGQETMLPQWMWISNVAIYSHKGLASLEQSSRPLWGWSEQEEAELQAQRSLLRRCWQLLQMPITLPRRLTIPMVEDSRWSRFFAVASVTLSPTLLAAIWNSDDGHDLASDTQLYMLAGIVGIVLGILAFSTTKVEQPPSRFLFPWVAGGFIMSIAWFYIIANELVAALVALGEILEFDPAILGLTVLAWGNSMGDLVSNLALACSSSGNDGVQIAISGCYAGPMFNTLIGLGLSFLLTSWRSYPSAFEIPTDPTLFYTLGFLYATLLWALIVLPASRMRPSKGFGIGLFLLYGLFLSLRLAHVIGAIWLPGLRPYSEASLGS</sequence>
<dbReference type="PANTHER" id="PTHR12266">
    <property type="entry name" value="NA+/CA2+ K+ INDEPENDENT EXCHANGER"/>
    <property type="match status" value="1"/>
</dbReference>
<gene>
    <name evidence="12" type="ORF">CSSPJE1EN2_LOCUS701</name>
</gene>
<keyword evidence="5" id="KW-0915">Sodium</keyword>
<feature type="transmembrane region" description="Helical" evidence="9">
    <location>
        <begin position="225"/>
        <end position="244"/>
    </location>
</feature>
<dbReference type="InterPro" id="IPR004837">
    <property type="entry name" value="NaCa_Exmemb"/>
</dbReference>
<feature type="transmembrane region" description="Helical" evidence="9">
    <location>
        <begin position="519"/>
        <end position="540"/>
    </location>
</feature>
<evidence type="ECO:0000256" key="8">
    <source>
        <dbReference type="ARBA" id="ARBA00038187"/>
    </source>
</evidence>
<keyword evidence="13" id="KW-1185">Reference proteome</keyword>
<feature type="transmembrane region" description="Helical" evidence="9">
    <location>
        <begin position="590"/>
        <end position="614"/>
    </location>
</feature>
<dbReference type="Pfam" id="PF01699">
    <property type="entry name" value="Na_Ca_ex"/>
    <property type="match status" value="2"/>
</dbReference>
<keyword evidence="4 9" id="KW-1133">Transmembrane helix</keyword>
<evidence type="ECO:0000256" key="10">
    <source>
        <dbReference type="SAM" id="SignalP"/>
    </source>
</evidence>